<gene>
    <name evidence="1" type="ORF">JOM49_001947</name>
</gene>
<accession>A0ABS4PLW9</accession>
<name>A0ABS4PLW9_9PSEU</name>
<reference evidence="1 2" key="1">
    <citation type="submission" date="2021-03" db="EMBL/GenBank/DDBJ databases">
        <title>Sequencing the genomes of 1000 actinobacteria strains.</title>
        <authorList>
            <person name="Klenk H.-P."/>
        </authorList>
    </citation>
    <scope>NUCLEOTIDE SEQUENCE [LARGE SCALE GENOMIC DNA]</scope>
    <source>
        <strain evidence="1 2">DSM 45510</strain>
    </source>
</reference>
<evidence type="ECO:0000313" key="2">
    <source>
        <dbReference type="Proteomes" id="UP000741013"/>
    </source>
</evidence>
<dbReference type="PANTHER" id="PTHR40036:SF1">
    <property type="entry name" value="MACROCIN O-METHYLTRANSFERASE"/>
    <property type="match status" value="1"/>
</dbReference>
<dbReference type="EMBL" id="JAGGMS010000001">
    <property type="protein sequence ID" value="MBP2180421.1"/>
    <property type="molecule type" value="Genomic_DNA"/>
</dbReference>
<dbReference type="Gene3D" id="3.40.50.150">
    <property type="entry name" value="Vaccinia Virus protein VP39"/>
    <property type="match status" value="1"/>
</dbReference>
<sequence length="250" mass="28231">MEDGRVLYLDLMKKVLTNVIYADPAQAADWYDGSGYEPEKRENGLDWPTTAHTMVGLKRLDNLQFCVERVLMDEVPGDFVETGVWRGGASIFTRAVLQAHGNTDRTVWLADSFQGMPETTDDSHPVDRYMALHKSNDQLAVSLEQVQANFRAYDLLDEQVRFLEGWFADTLPTAPIERIAVLRLDGDLYDSTMDALESLYPKVSPGGYVIVDDYVIPSCKEAVHDYRTRLAIDDEIVPIDASSAYWRRAA</sequence>
<protein>
    <recommendedName>
        <fullName evidence="3">Macrocin O-methyltransferase</fullName>
    </recommendedName>
</protein>
<dbReference type="SUPFAM" id="SSF53335">
    <property type="entry name" value="S-adenosyl-L-methionine-dependent methyltransferases"/>
    <property type="match status" value="1"/>
</dbReference>
<evidence type="ECO:0008006" key="3">
    <source>
        <dbReference type="Google" id="ProtNLM"/>
    </source>
</evidence>
<dbReference type="InterPro" id="IPR008884">
    <property type="entry name" value="TylF_MeTrfase"/>
</dbReference>
<dbReference type="Pfam" id="PF05711">
    <property type="entry name" value="TylF"/>
    <property type="match status" value="1"/>
</dbReference>
<dbReference type="Proteomes" id="UP000741013">
    <property type="component" value="Unassembled WGS sequence"/>
</dbReference>
<keyword evidence="2" id="KW-1185">Reference proteome</keyword>
<dbReference type="PANTHER" id="PTHR40036">
    <property type="entry name" value="MACROCIN O-METHYLTRANSFERASE"/>
    <property type="match status" value="1"/>
</dbReference>
<organism evidence="1 2">
    <name type="scientific">Amycolatopsis magusensis</name>
    <dbReference type="NCBI Taxonomy" id="882444"/>
    <lineage>
        <taxon>Bacteria</taxon>
        <taxon>Bacillati</taxon>
        <taxon>Actinomycetota</taxon>
        <taxon>Actinomycetes</taxon>
        <taxon>Pseudonocardiales</taxon>
        <taxon>Pseudonocardiaceae</taxon>
        <taxon>Amycolatopsis</taxon>
    </lineage>
</organism>
<proteinExistence type="predicted"/>
<dbReference type="InterPro" id="IPR029063">
    <property type="entry name" value="SAM-dependent_MTases_sf"/>
</dbReference>
<evidence type="ECO:0000313" key="1">
    <source>
        <dbReference type="EMBL" id="MBP2180421.1"/>
    </source>
</evidence>
<comment type="caution">
    <text evidence="1">The sequence shown here is derived from an EMBL/GenBank/DDBJ whole genome shotgun (WGS) entry which is preliminary data.</text>
</comment>